<organism evidence="2 3">
    <name type="scientific">Flexivirga oryzae</name>
    <dbReference type="NCBI Taxonomy" id="1794944"/>
    <lineage>
        <taxon>Bacteria</taxon>
        <taxon>Bacillati</taxon>
        <taxon>Actinomycetota</taxon>
        <taxon>Actinomycetes</taxon>
        <taxon>Micrococcales</taxon>
        <taxon>Dermacoccaceae</taxon>
        <taxon>Flexivirga</taxon>
    </lineage>
</organism>
<dbReference type="RefSeq" id="WP_183322411.1">
    <property type="nucleotide sequence ID" value="NZ_JACHVQ010000004.1"/>
</dbReference>
<keyword evidence="1" id="KW-0812">Transmembrane</keyword>
<evidence type="ECO:0000313" key="3">
    <source>
        <dbReference type="Proteomes" id="UP000559182"/>
    </source>
</evidence>
<proteinExistence type="predicted"/>
<evidence type="ECO:0000313" key="2">
    <source>
        <dbReference type="EMBL" id="MBB2893942.1"/>
    </source>
</evidence>
<keyword evidence="1" id="KW-0472">Membrane</keyword>
<keyword evidence="3" id="KW-1185">Reference proteome</keyword>
<dbReference type="AlphaFoldDB" id="A0A839NHP5"/>
<comment type="caution">
    <text evidence="2">The sequence shown here is derived from an EMBL/GenBank/DDBJ whole genome shotgun (WGS) entry which is preliminary data.</text>
</comment>
<sequence length="136" mass="14527">MSFRYKVRGAWDDQLPPDLREPYAGARAKASASGAAPLGVCGATIFGFILLLAAVAIAKTALVGPQPPKTASNLLLGGVVVLAFALVALLVFRYAWIRYSWARQVRVLTGVNALTWDVTKPLPTRGRPDIPLGRQG</sequence>
<keyword evidence="1" id="KW-1133">Transmembrane helix</keyword>
<accession>A0A839NHP5</accession>
<dbReference type="Proteomes" id="UP000559182">
    <property type="component" value="Unassembled WGS sequence"/>
</dbReference>
<reference evidence="2 3" key="1">
    <citation type="submission" date="2020-08" db="EMBL/GenBank/DDBJ databases">
        <title>Sequencing the genomes of 1000 actinobacteria strains.</title>
        <authorList>
            <person name="Klenk H.-P."/>
        </authorList>
    </citation>
    <scope>NUCLEOTIDE SEQUENCE [LARGE SCALE GENOMIC DNA]</scope>
    <source>
        <strain evidence="2 3">DSM 105369</strain>
    </source>
</reference>
<evidence type="ECO:0000256" key="1">
    <source>
        <dbReference type="SAM" id="Phobius"/>
    </source>
</evidence>
<name>A0A839NHP5_9MICO</name>
<gene>
    <name evidence="2" type="ORF">FHU39_003978</name>
</gene>
<protein>
    <submittedName>
        <fullName evidence="2">Uncharacterized protein</fullName>
    </submittedName>
</protein>
<feature type="transmembrane region" description="Helical" evidence="1">
    <location>
        <begin position="74"/>
        <end position="96"/>
    </location>
</feature>
<feature type="transmembrane region" description="Helical" evidence="1">
    <location>
        <begin position="35"/>
        <end position="62"/>
    </location>
</feature>
<dbReference type="EMBL" id="JACHVQ010000004">
    <property type="protein sequence ID" value="MBB2893942.1"/>
    <property type="molecule type" value="Genomic_DNA"/>
</dbReference>